<evidence type="ECO:0000313" key="2">
    <source>
        <dbReference type="Proteomes" id="UP000190027"/>
    </source>
</evidence>
<dbReference type="STRING" id="1121449.SAMN02745704_02322"/>
<dbReference type="InterPro" id="IPR043148">
    <property type="entry name" value="TagF_C"/>
</dbReference>
<dbReference type="EMBL" id="FUYC01000014">
    <property type="protein sequence ID" value="SKA91357.1"/>
    <property type="molecule type" value="Genomic_DNA"/>
</dbReference>
<accession>A0A1T4XPA1</accession>
<reference evidence="1 2" key="1">
    <citation type="submission" date="2017-02" db="EMBL/GenBank/DDBJ databases">
        <authorList>
            <person name="Peterson S.W."/>
        </authorList>
    </citation>
    <scope>NUCLEOTIDE SEQUENCE [LARGE SCALE GENOMIC DNA]</scope>
    <source>
        <strain evidence="1 2">DSM 16080</strain>
    </source>
</reference>
<gene>
    <name evidence="1" type="ORF">SAMN02745704_02322</name>
</gene>
<proteinExistence type="predicted"/>
<dbReference type="Gene3D" id="3.40.50.12580">
    <property type="match status" value="1"/>
</dbReference>
<dbReference type="NCBIfam" id="TIGR04396">
    <property type="entry name" value="surf_polysacc"/>
    <property type="match status" value="1"/>
</dbReference>
<dbReference type="SUPFAM" id="SSF53756">
    <property type="entry name" value="UDP-Glycosyltransferase/glycogen phosphorylase"/>
    <property type="match status" value="1"/>
</dbReference>
<protein>
    <submittedName>
        <fullName evidence="1">Surface carbohydrate biosynthesis protein</fullName>
    </submittedName>
</protein>
<organism evidence="1 2">
    <name type="scientific">Paucidesulfovibrio gracilis DSM 16080</name>
    <dbReference type="NCBI Taxonomy" id="1121449"/>
    <lineage>
        <taxon>Bacteria</taxon>
        <taxon>Pseudomonadati</taxon>
        <taxon>Thermodesulfobacteriota</taxon>
        <taxon>Desulfovibrionia</taxon>
        <taxon>Desulfovibrionales</taxon>
        <taxon>Desulfovibrionaceae</taxon>
        <taxon>Paucidesulfovibrio</taxon>
    </lineage>
</organism>
<keyword evidence="2" id="KW-1185">Reference proteome</keyword>
<dbReference type="InterPro" id="IPR030906">
    <property type="entry name" value="Surf_polysacc"/>
</dbReference>
<dbReference type="RefSeq" id="WP_078717873.1">
    <property type="nucleotide sequence ID" value="NZ_FUYC01000014.1"/>
</dbReference>
<name>A0A1T4XPA1_9BACT</name>
<dbReference type="OrthoDB" id="5430637at2"/>
<sequence>MRTPLVCIAIEVKGREISPLLFLSANFIKAGFPVLIGHRARIWRFFRKDAADIPICYIAKEMANLSEYARPAMNIYSLDEEGGAKFSTSGNCRLAPVKVQDKLRKIFCWGEAYRDFMVANGGDPDKIVASGHPKFDLQEVETFRQTKAEEQLCFPEKFILINSNWASAHYVAGAEALRELHISLKMGLERLERATVKDNHTLQRMIPLIKKLTAAFPDHTIVIRPHPVEDEKHYASYFTAKNILVSKQGNSYSWIKRAVAVIHNDCTTGIEAFTMGKPVISYTGPETNMDSMAVQISQATDDADEVIALVRNAIANNGRSNLLPEEREERMAKLRKLLANIDGQSASDTIVSTVLQDYTMEELPAYTLPKPKSWVYRTAKKGKRIIRNIKLRLSHDAKKNFLKRTLRGKFPGLALSEVLERLERFQVCPPSSGECTVVEYDIDTFLLTPGPAWKPPQEH</sequence>
<evidence type="ECO:0000313" key="1">
    <source>
        <dbReference type="EMBL" id="SKA91357.1"/>
    </source>
</evidence>
<dbReference type="Proteomes" id="UP000190027">
    <property type="component" value="Unassembled WGS sequence"/>
</dbReference>
<dbReference type="AlphaFoldDB" id="A0A1T4XPA1"/>